<accession>A0ACC1IKM8</accession>
<dbReference type="EMBL" id="JANBPG010000347">
    <property type="protein sequence ID" value="KAJ1897300.1"/>
    <property type="molecule type" value="Genomic_DNA"/>
</dbReference>
<name>A0ACC1IKM8_9FUNG</name>
<proteinExistence type="predicted"/>
<reference evidence="1" key="1">
    <citation type="submission" date="2022-07" db="EMBL/GenBank/DDBJ databases">
        <title>Phylogenomic reconstructions and comparative analyses of Kickxellomycotina fungi.</title>
        <authorList>
            <person name="Reynolds N.K."/>
            <person name="Stajich J.E."/>
            <person name="Barry K."/>
            <person name="Grigoriev I.V."/>
            <person name="Crous P."/>
            <person name="Smith M.E."/>
        </authorList>
    </citation>
    <scope>NUCLEOTIDE SEQUENCE</scope>
    <source>
        <strain evidence="1">Benny 63K</strain>
    </source>
</reference>
<dbReference type="Proteomes" id="UP001150581">
    <property type="component" value="Unassembled WGS sequence"/>
</dbReference>
<evidence type="ECO:0000313" key="2">
    <source>
        <dbReference type="Proteomes" id="UP001150581"/>
    </source>
</evidence>
<evidence type="ECO:0000313" key="1">
    <source>
        <dbReference type="EMBL" id="KAJ1897300.1"/>
    </source>
</evidence>
<organism evidence="1 2">
    <name type="scientific">Kickxella alabastrina</name>
    <dbReference type="NCBI Taxonomy" id="61397"/>
    <lineage>
        <taxon>Eukaryota</taxon>
        <taxon>Fungi</taxon>
        <taxon>Fungi incertae sedis</taxon>
        <taxon>Zoopagomycota</taxon>
        <taxon>Kickxellomycotina</taxon>
        <taxon>Kickxellomycetes</taxon>
        <taxon>Kickxellales</taxon>
        <taxon>Kickxellaceae</taxon>
        <taxon>Kickxella</taxon>
    </lineage>
</organism>
<sequence length="112" mass="12137">MQVGMAIASKGGLVAPCNGRAVLFREYEILCGSVTAFKWIPIQGKFTFKAVVGGKPYVCGQDKKGEPIYAASTTVDGRDYGGMVSVKTKNMIFVREGKEEKAVDYFVLCVVD</sequence>
<comment type="caution">
    <text evidence="1">The sequence shown here is derived from an EMBL/GenBank/DDBJ whole genome shotgun (WGS) entry which is preliminary data.</text>
</comment>
<protein>
    <submittedName>
        <fullName evidence="1">Uncharacterized protein</fullName>
    </submittedName>
</protein>
<keyword evidence="2" id="KW-1185">Reference proteome</keyword>
<gene>
    <name evidence="1" type="ORF">LPJ66_003452</name>
</gene>